<dbReference type="AlphaFoldDB" id="A0A4C1UAS0"/>
<dbReference type="EMBL" id="BGZK01000151">
    <property type="protein sequence ID" value="GBP23515.1"/>
    <property type="molecule type" value="Genomic_DNA"/>
</dbReference>
<accession>A0A4C1UAS0</accession>
<keyword evidence="4" id="KW-1185">Reference proteome</keyword>
<feature type="domain" description="Sortilin N-terminal" evidence="2">
    <location>
        <begin position="35"/>
        <end position="186"/>
    </location>
</feature>
<keyword evidence="3" id="KW-0675">Receptor</keyword>
<dbReference type="GO" id="GO:0006892">
    <property type="term" value="P:post-Golgi vesicle-mediated transport"/>
    <property type="evidence" value="ECO:0007669"/>
    <property type="project" value="TreeGrafter"/>
</dbReference>
<dbReference type="PANTHER" id="PTHR12106">
    <property type="entry name" value="SORTILIN RELATED"/>
    <property type="match status" value="1"/>
</dbReference>
<dbReference type="STRING" id="151549.A0A4C1UAS0"/>
<keyword evidence="1" id="KW-0677">Repeat</keyword>
<reference evidence="3 4" key="1">
    <citation type="journal article" date="2019" name="Commun. Biol.">
        <title>The bagworm genome reveals a unique fibroin gene that provides high tensile strength.</title>
        <authorList>
            <person name="Kono N."/>
            <person name="Nakamura H."/>
            <person name="Ohtoshi R."/>
            <person name="Tomita M."/>
            <person name="Numata K."/>
            <person name="Arakawa K."/>
        </authorList>
    </citation>
    <scope>NUCLEOTIDE SEQUENCE [LARGE SCALE GENOMIC DNA]</scope>
</reference>
<dbReference type="Proteomes" id="UP000299102">
    <property type="component" value="Unassembled WGS sequence"/>
</dbReference>
<dbReference type="InterPro" id="IPR031778">
    <property type="entry name" value="Sortilin_N"/>
</dbReference>
<sequence>MCSAAPSIPALRAFSHYIRLIQPLPSLHRCRLTPRDKNTIDLYISHQRGPFYKAEFQTELDRKKFHIADVTDTRIFVSVMHTESLANLYVSEIYANFTQYDFVISLEQILSYFPDGNWKYSWLEDVTEDPFTDLYRVEGLRGIYIASRVDSKTPSNHIGPEHLTSLITFDHGSTWSPINPPTEDENGM</sequence>
<comment type="caution">
    <text evidence="3">The sequence shown here is derived from an EMBL/GenBank/DDBJ whole genome shotgun (WGS) entry which is preliminary data.</text>
</comment>
<gene>
    <name evidence="3" type="primary">SORL1</name>
    <name evidence="3" type="ORF">EVAR_12795_1</name>
</gene>
<organism evidence="3 4">
    <name type="scientific">Eumeta variegata</name>
    <name type="common">Bagworm moth</name>
    <name type="synonym">Eumeta japonica</name>
    <dbReference type="NCBI Taxonomy" id="151549"/>
    <lineage>
        <taxon>Eukaryota</taxon>
        <taxon>Metazoa</taxon>
        <taxon>Ecdysozoa</taxon>
        <taxon>Arthropoda</taxon>
        <taxon>Hexapoda</taxon>
        <taxon>Insecta</taxon>
        <taxon>Pterygota</taxon>
        <taxon>Neoptera</taxon>
        <taxon>Endopterygota</taxon>
        <taxon>Lepidoptera</taxon>
        <taxon>Glossata</taxon>
        <taxon>Ditrysia</taxon>
        <taxon>Tineoidea</taxon>
        <taxon>Psychidae</taxon>
        <taxon>Oiketicinae</taxon>
        <taxon>Eumeta</taxon>
    </lineage>
</organism>
<proteinExistence type="predicted"/>
<evidence type="ECO:0000313" key="4">
    <source>
        <dbReference type="Proteomes" id="UP000299102"/>
    </source>
</evidence>
<dbReference type="OrthoDB" id="443634at2759"/>
<dbReference type="GO" id="GO:0016020">
    <property type="term" value="C:membrane"/>
    <property type="evidence" value="ECO:0007669"/>
    <property type="project" value="TreeGrafter"/>
</dbReference>
<evidence type="ECO:0000256" key="1">
    <source>
        <dbReference type="ARBA" id="ARBA00022737"/>
    </source>
</evidence>
<protein>
    <submittedName>
        <fullName evidence="3">Sortilin-related receptor</fullName>
    </submittedName>
</protein>
<dbReference type="PANTHER" id="PTHR12106:SF27">
    <property type="entry name" value="SORTILIN-RELATED RECEPTOR"/>
    <property type="match status" value="1"/>
</dbReference>
<evidence type="ECO:0000313" key="3">
    <source>
        <dbReference type="EMBL" id="GBP23515.1"/>
    </source>
</evidence>
<name>A0A4C1UAS0_EUMVA</name>
<dbReference type="GO" id="GO:0005794">
    <property type="term" value="C:Golgi apparatus"/>
    <property type="evidence" value="ECO:0007669"/>
    <property type="project" value="TreeGrafter"/>
</dbReference>
<dbReference type="Pfam" id="PF15902">
    <property type="entry name" value="Sortilin-Vps10"/>
    <property type="match status" value="1"/>
</dbReference>
<evidence type="ECO:0000259" key="2">
    <source>
        <dbReference type="Pfam" id="PF15902"/>
    </source>
</evidence>
<dbReference type="InterPro" id="IPR050310">
    <property type="entry name" value="VPS10-sortilin"/>
</dbReference>